<name>A0AAW0F452_9TRYP</name>
<organism evidence="1 2">
    <name type="scientific">Novymonas esmeraldas</name>
    <dbReference type="NCBI Taxonomy" id="1808958"/>
    <lineage>
        <taxon>Eukaryota</taxon>
        <taxon>Discoba</taxon>
        <taxon>Euglenozoa</taxon>
        <taxon>Kinetoplastea</taxon>
        <taxon>Metakinetoplastina</taxon>
        <taxon>Trypanosomatida</taxon>
        <taxon>Trypanosomatidae</taxon>
        <taxon>Novymonas</taxon>
    </lineage>
</organism>
<protein>
    <submittedName>
        <fullName evidence="1">Uncharacterized protein</fullName>
    </submittedName>
</protein>
<evidence type="ECO:0000313" key="2">
    <source>
        <dbReference type="Proteomes" id="UP001430356"/>
    </source>
</evidence>
<reference evidence="1 2" key="1">
    <citation type="journal article" date="2021" name="MBio">
        <title>A New Model Trypanosomatid, Novymonas esmeraldas: Genomic Perception of Its 'Candidatus Pandoraea novymonadis' Endosymbiont.</title>
        <authorList>
            <person name="Zakharova A."/>
            <person name="Saura A."/>
            <person name="Butenko A."/>
            <person name="Podesvova L."/>
            <person name="Warmusova S."/>
            <person name="Kostygov A.Y."/>
            <person name="Nenarokova A."/>
            <person name="Lukes J."/>
            <person name="Opperdoes F.R."/>
            <person name="Yurchenko V."/>
        </authorList>
    </citation>
    <scope>NUCLEOTIDE SEQUENCE [LARGE SCALE GENOMIC DNA]</scope>
    <source>
        <strain evidence="1 2">E262AT.01</strain>
    </source>
</reference>
<keyword evidence="2" id="KW-1185">Reference proteome</keyword>
<accession>A0AAW0F452</accession>
<gene>
    <name evidence="1" type="ORF">NESM_000050800</name>
</gene>
<proteinExistence type="predicted"/>
<evidence type="ECO:0000313" key="1">
    <source>
        <dbReference type="EMBL" id="KAK7200015.1"/>
    </source>
</evidence>
<dbReference type="AlphaFoldDB" id="A0AAW0F452"/>
<sequence length="121" mass="13216">MAERKRFAAHLGGGDSEPFVVEHGGSTCTSVRVWATPSAQEGVADLRAASRPPLGCLWLFRLGRVCPQTSGWGGVEVGSSEAERELVRLWDHVRVRRGYAQVAAEMLSRSDSRRTVLPRVA</sequence>
<dbReference type="EMBL" id="JAECZO010000003">
    <property type="protein sequence ID" value="KAK7200015.1"/>
    <property type="molecule type" value="Genomic_DNA"/>
</dbReference>
<dbReference type="Proteomes" id="UP001430356">
    <property type="component" value="Unassembled WGS sequence"/>
</dbReference>
<comment type="caution">
    <text evidence="1">The sequence shown here is derived from an EMBL/GenBank/DDBJ whole genome shotgun (WGS) entry which is preliminary data.</text>
</comment>